<feature type="region of interest" description="Disordered" evidence="1">
    <location>
        <begin position="1"/>
        <end position="90"/>
    </location>
</feature>
<dbReference type="Proteomes" id="UP000811619">
    <property type="component" value="Unassembled WGS sequence"/>
</dbReference>
<evidence type="ECO:0000256" key="1">
    <source>
        <dbReference type="SAM" id="MobiDB-lite"/>
    </source>
</evidence>
<feature type="compositionally biased region" description="Basic and acidic residues" evidence="1">
    <location>
        <begin position="380"/>
        <end position="396"/>
    </location>
</feature>
<feature type="compositionally biased region" description="Acidic residues" evidence="1">
    <location>
        <begin position="44"/>
        <end position="65"/>
    </location>
</feature>
<keyword evidence="4" id="KW-1185">Reference proteome</keyword>
<feature type="compositionally biased region" description="Low complexity" evidence="1">
    <location>
        <begin position="481"/>
        <end position="499"/>
    </location>
</feature>
<dbReference type="InterPro" id="IPR011051">
    <property type="entry name" value="RmlC_Cupin_sf"/>
</dbReference>
<feature type="compositionally biased region" description="Low complexity" evidence="1">
    <location>
        <begin position="194"/>
        <end position="206"/>
    </location>
</feature>
<organism evidence="3 4">
    <name type="scientific">Claviceps africana</name>
    <dbReference type="NCBI Taxonomy" id="83212"/>
    <lineage>
        <taxon>Eukaryota</taxon>
        <taxon>Fungi</taxon>
        <taxon>Dikarya</taxon>
        <taxon>Ascomycota</taxon>
        <taxon>Pezizomycotina</taxon>
        <taxon>Sordariomycetes</taxon>
        <taxon>Hypocreomycetidae</taxon>
        <taxon>Hypocreales</taxon>
        <taxon>Clavicipitaceae</taxon>
        <taxon>Claviceps</taxon>
    </lineage>
</organism>
<feature type="region of interest" description="Disordered" evidence="1">
    <location>
        <begin position="380"/>
        <end position="433"/>
    </location>
</feature>
<dbReference type="InterPro" id="IPR013087">
    <property type="entry name" value="Znf_C2H2_type"/>
</dbReference>
<feature type="region of interest" description="Disordered" evidence="1">
    <location>
        <begin position="117"/>
        <end position="141"/>
    </location>
</feature>
<protein>
    <recommendedName>
        <fullName evidence="2">C2H2-type domain-containing protein</fullName>
    </recommendedName>
</protein>
<dbReference type="OrthoDB" id="3545073at2759"/>
<dbReference type="PROSITE" id="PS00028">
    <property type="entry name" value="ZINC_FINGER_C2H2_1"/>
    <property type="match status" value="1"/>
</dbReference>
<sequence>METLQTDAPPSTTVRLPPPSDRESSDDDPTWQGAPGVETWGSSTDDDDTDDDDDDDDDIDDDVVEVVEVVKRQPQTNTTLSNTNTPARPQLSDYTSIISAHKKWLENKTAAATAATTASASSTISNGLGTKTDSPGPANYRMETPVPLPPHPLEALYNKPGGSFKRLPGGGIKVSFNPTPAQLKKRLAESAAKSLSSTPVTPVPLPSLTWQRESSAASASKQSAVSLDGSQSWSPTSVHIKPQPILLATDNTPYSSWTNAHGVQELIQGGLIPAGYSLYDDRKFRFVCSIRSCRRLLPDLFHLGHHFRTAHNHTVYNDNLDGTLTQVGKYDNGKGNSPCIVVSQSPAPPGAPPPIEGQLPNGVIKRRLYYKQKQAAEKRAAEKRAAEKRAAEKRAAAYDQENIGAKRRMTDASSSSAQSAAARDHGASAPRGMLSPKLFTIRSGRLERLEGDFLLDHLGRVISAPAPSSRQDSNSTMGTGPAIPRSSNASPAPSPKVAPQDAPELTLAGRRSIRQSVLARLQADKDVSGSRPFTRSPSVQQDGAKYGQSNQSEQQPDHEMEDWEIAPGRVTSKDSSQNVAFSGTFLASSTPIAVCPDISFNVLTIRPGQIHRTTIHGDKMQMYSLACGKVQVTTGGQTVQLGPNGAFPLRPGERCIIENRLYTEATLHCTTVSDYEMNSAD</sequence>
<feature type="compositionally biased region" description="Low complexity" evidence="1">
    <location>
        <begin position="412"/>
        <end position="421"/>
    </location>
</feature>
<evidence type="ECO:0000313" key="4">
    <source>
        <dbReference type="Proteomes" id="UP000811619"/>
    </source>
</evidence>
<reference evidence="3" key="1">
    <citation type="journal article" date="2020" name="bioRxiv">
        <title>Whole genome comparisons of ergot fungi reveals the divergence and evolution of species within the genus Claviceps are the result of varying mechanisms driving genome evolution and host range expansion.</title>
        <authorList>
            <person name="Wyka S.A."/>
            <person name="Mondo S.J."/>
            <person name="Liu M."/>
            <person name="Dettman J."/>
            <person name="Nalam V."/>
            <person name="Broders K.D."/>
        </authorList>
    </citation>
    <scope>NUCLEOTIDE SEQUENCE</scope>
    <source>
        <strain evidence="3">CCC 489</strain>
    </source>
</reference>
<feature type="compositionally biased region" description="Polar residues" evidence="1">
    <location>
        <begin position="124"/>
        <end position="133"/>
    </location>
</feature>
<evidence type="ECO:0000259" key="2">
    <source>
        <dbReference type="PROSITE" id="PS00028"/>
    </source>
</evidence>
<feature type="compositionally biased region" description="Polar residues" evidence="1">
    <location>
        <begin position="73"/>
        <end position="90"/>
    </location>
</feature>
<feature type="region of interest" description="Disordered" evidence="1">
    <location>
        <begin position="464"/>
        <end position="503"/>
    </location>
</feature>
<feature type="compositionally biased region" description="Polar residues" evidence="1">
    <location>
        <begin position="531"/>
        <end position="554"/>
    </location>
</feature>
<feature type="region of interest" description="Disordered" evidence="1">
    <location>
        <begin position="521"/>
        <end position="559"/>
    </location>
</feature>
<feature type="compositionally biased region" description="Polar residues" evidence="1">
    <location>
        <begin position="466"/>
        <end position="478"/>
    </location>
</feature>
<evidence type="ECO:0000313" key="3">
    <source>
        <dbReference type="EMBL" id="KAG5925977.1"/>
    </source>
</evidence>
<dbReference type="AlphaFoldDB" id="A0A8K0NLB0"/>
<dbReference type="EMBL" id="SRPY01000320">
    <property type="protein sequence ID" value="KAG5925977.1"/>
    <property type="molecule type" value="Genomic_DNA"/>
</dbReference>
<proteinExistence type="predicted"/>
<feature type="domain" description="C2H2-type" evidence="2">
    <location>
        <begin position="288"/>
        <end position="311"/>
    </location>
</feature>
<name>A0A8K0NLB0_9HYPO</name>
<feature type="region of interest" description="Disordered" evidence="1">
    <location>
        <begin position="185"/>
        <end position="206"/>
    </location>
</feature>
<gene>
    <name evidence="3" type="ORF">E4U42_003780</name>
</gene>
<dbReference type="SUPFAM" id="SSF51182">
    <property type="entry name" value="RmlC-like cupins"/>
    <property type="match status" value="1"/>
</dbReference>
<feature type="compositionally biased region" description="Polar residues" evidence="1">
    <location>
        <begin position="1"/>
        <end position="14"/>
    </location>
</feature>
<accession>A0A8K0NLB0</accession>
<comment type="caution">
    <text evidence="3">The sequence shown here is derived from an EMBL/GenBank/DDBJ whole genome shotgun (WGS) entry which is preliminary data.</text>
</comment>